<evidence type="ECO:0000313" key="2">
    <source>
        <dbReference type="EMBL" id="KAK4033289.1"/>
    </source>
</evidence>
<dbReference type="AlphaFoldDB" id="A0AAN6P7P5"/>
<sequence length="356" mass="39537">METANLTPRSDIAAQLALVQECRAIQPNIDLQLAPSNVAGLVFAVNKPLRVLAVAGNTLAYDVHTFITNGLVEKEGTTTIRFVRAAYYYGNSLILAPFNQIQDMVAGIVDTRPTLKKREAIERARWTLSIPSLADADLVPSASPYQLLFEALLGREDTAEKLRSYDDQTLLLSLREMQLLALSPNPSTLEPRPNKIGDGRPAMVFASVYHEKNGAKCVLFGCNSPDWSGLPAVSAITKTMRNHRLQAYIPWGNAAFQALRKVEQSFWPDSDSSGGGGGGDNSDETKRRRREARKRARAVMREHDAFFGGTHEHGIALQTPEWSSHMPCYLCAGMMRYKEVDDWSEDARGKYCDTFR</sequence>
<feature type="region of interest" description="Disordered" evidence="1">
    <location>
        <begin position="267"/>
        <end position="295"/>
    </location>
</feature>
<protein>
    <submittedName>
        <fullName evidence="2">Uncharacterized protein</fullName>
    </submittedName>
</protein>
<evidence type="ECO:0000313" key="3">
    <source>
        <dbReference type="Proteomes" id="UP001303115"/>
    </source>
</evidence>
<dbReference type="Proteomes" id="UP001303115">
    <property type="component" value="Unassembled WGS sequence"/>
</dbReference>
<reference evidence="3" key="1">
    <citation type="journal article" date="2023" name="Mol. Phylogenet. Evol.">
        <title>Genome-scale phylogeny and comparative genomics of the fungal order Sordariales.</title>
        <authorList>
            <person name="Hensen N."/>
            <person name="Bonometti L."/>
            <person name="Westerberg I."/>
            <person name="Brannstrom I.O."/>
            <person name="Guillou S."/>
            <person name="Cros-Aarteil S."/>
            <person name="Calhoun S."/>
            <person name="Haridas S."/>
            <person name="Kuo A."/>
            <person name="Mondo S."/>
            <person name="Pangilinan J."/>
            <person name="Riley R."/>
            <person name="LaButti K."/>
            <person name="Andreopoulos B."/>
            <person name="Lipzen A."/>
            <person name="Chen C."/>
            <person name="Yan M."/>
            <person name="Daum C."/>
            <person name="Ng V."/>
            <person name="Clum A."/>
            <person name="Steindorff A."/>
            <person name="Ohm R.A."/>
            <person name="Martin F."/>
            <person name="Silar P."/>
            <person name="Natvig D.O."/>
            <person name="Lalanne C."/>
            <person name="Gautier V."/>
            <person name="Ament-Velasquez S.L."/>
            <person name="Kruys A."/>
            <person name="Hutchinson M.I."/>
            <person name="Powell A.J."/>
            <person name="Barry K."/>
            <person name="Miller A.N."/>
            <person name="Grigoriev I.V."/>
            <person name="Debuchy R."/>
            <person name="Gladieux P."/>
            <person name="Hiltunen Thoren M."/>
            <person name="Johannesson H."/>
        </authorList>
    </citation>
    <scope>NUCLEOTIDE SEQUENCE [LARGE SCALE GENOMIC DNA]</scope>
    <source>
        <strain evidence="3">CBS 284.82</strain>
    </source>
</reference>
<gene>
    <name evidence="2" type="ORF">C8A01DRAFT_40262</name>
</gene>
<proteinExistence type="predicted"/>
<comment type="caution">
    <text evidence="2">The sequence shown here is derived from an EMBL/GenBank/DDBJ whole genome shotgun (WGS) entry which is preliminary data.</text>
</comment>
<evidence type="ECO:0000256" key="1">
    <source>
        <dbReference type="SAM" id="MobiDB-lite"/>
    </source>
</evidence>
<organism evidence="2 3">
    <name type="scientific">Parachaetomium inaequale</name>
    <dbReference type="NCBI Taxonomy" id="2588326"/>
    <lineage>
        <taxon>Eukaryota</taxon>
        <taxon>Fungi</taxon>
        <taxon>Dikarya</taxon>
        <taxon>Ascomycota</taxon>
        <taxon>Pezizomycotina</taxon>
        <taxon>Sordariomycetes</taxon>
        <taxon>Sordariomycetidae</taxon>
        <taxon>Sordariales</taxon>
        <taxon>Chaetomiaceae</taxon>
        <taxon>Parachaetomium</taxon>
    </lineage>
</organism>
<accession>A0AAN6P7P5</accession>
<keyword evidence="3" id="KW-1185">Reference proteome</keyword>
<dbReference type="EMBL" id="MU854540">
    <property type="protein sequence ID" value="KAK4033289.1"/>
    <property type="molecule type" value="Genomic_DNA"/>
</dbReference>
<name>A0AAN6P7P5_9PEZI</name>